<sequence length="460" mass="48072">MGLGDFVGRATLAASAVVLAGVLAASAAAAATMTMTQPRFGTVELVMPKAEASAFVILLSDPNGPASANREIAGGLADRGAAVAVIGEAAVRSILQSPDSGKHCIDLFGDLEGLARTAERQTGMQSWQQPVLLGIGDAGAIAYLGLAQTPSNTFAGAVSFGFSPTLASAQPFCDVTSTAGPKPGTFTYAPAKLAGRWIIVTTNPDDQSSQPFVDANPGSKAMAGSPQDKSSRDVAINAVFEVAATTTAALSDLPLEELPATQPKILVIFFSGDGGWRDIDKRLGEMLSKDGVAVIGVDALRYFWSKKEPQTIAADIGRIIRHYGPAWGVKSFALAGYSFGAGIIPLTWPKLDPATQSEIKLIAMLGLEPVARLQMSVAGWLGLNSSADIPLGPYLAQLPKDRVMCVYSVEEQKDNDTGCTLPELDGATRVARTGGHHFGGDYQEIAQIILDRLRAVSAER</sequence>
<dbReference type="KEGG" id="hdt:HYPDE_41698"/>
<organism evidence="4 5">
    <name type="scientific">Hyphomicrobium denitrificans 1NES1</name>
    <dbReference type="NCBI Taxonomy" id="670307"/>
    <lineage>
        <taxon>Bacteria</taxon>
        <taxon>Pseudomonadati</taxon>
        <taxon>Pseudomonadota</taxon>
        <taxon>Alphaproteobacteria</taxon>
        <taxon>Hyphomicrobiales</taxon>
        <taxon>Hyphomicrobiaceae</taxon>
        <taxon>Hyphomicrobium</taxon>
    </lineage>
</organism>
<keyword evidence="2" id="KW-0732">Signal</keyword>
<evidence type="ECO:0000313" key="4">
    <source>
        <dbReference type="EMBL" id="AGK60007.1"/>
    </source>
</evidence>
<keyword evidence="5" id="KW-1185">Reference proteome</keyword>
<evidence type="ECO:0000313" key="5">
    <source>
        <dbReference type="Proteomes" id="UP000005952"/>
    </source>
</evidence>
<evidence type="ECO:0000256" key="2">
    <source>
        <dbReference type="SAM" id="SignalP"/>
    </source>
</evidence>
<dbReference type="ESTHER" id="9rhiz-n0bcs3">
    <property type="family name" value="VirJ"/>
</dbReference>
<dbReference type="Proteomes" id="UP000005952">
    <property type="component" value="Chromosome"/>
</dbReference>
<dbReference type="InterPro" id="IPR029058">
    <property type="entry name" value="AB_hydrolase_fold"/>
</dbReference>
<dbReference type="HOGENOM" id="CLU_033710_0_0_5"/>
<feature type="chain" id="PRO_5004105710" evidence="2">
    <location>
        <begin position="31"/>
        <end position="460"/>
    </location>
</feature>
<feature type="signal peptide" evidence="2">
    <location>
        <begin position="1"/>
        <end position="30"/>
    </location>
</feature>
<dbReference type="eggNOG" id="COG3946">
    <property type="taxonomic scope" value="Bacteria"/>
</dbReference>
<gene>
    <name evidence="4" type="ORF">HYPDE_41698</name>
</gene>
<dbReference type="SUPFAM" id="SSF53474">
    <property type="entry name" value="alpha/beta-Hydrolases"/>
    <property type="match status" value="1"/>
</dbReference>
<evidence type="ECO:0000259" key="3">
    <source>
        <dbReference type="Pfam" id="PF06057"/>
    </source>
</evidence>
<name>N0BCS3_9HYPH</name>
<dbReference type="PIRSF" id="PIRSF029063">
    <property type="entry name" value="IV_sec_VirJ"/>
    <property type="match status" value="1"/>
</dbReference>
<proteinExistence type="predicted"/>
<dbReference type="Pfam" id="PF06057">
    <property type="entry name" value="VirJ"/>
    <property type="match status" value="1"/>
</dbReference>
<accession>N0BCS3</accession>
<feature type="domain" description="Bacterial virulence" evidence="3">
    <location>
        <begin position="265"/>
        <end position="455"/>
    </location>
</feature>
<protein>
    <submittedName>
        <fullName evidence="4">Virulence factor family protein</fullName>
    </submittedName>
</protein>
<reference evidence="4 5" key="1">
    <citation type="journal article" date="2013" name="Genome Announc.">
        <title>Genome sequences for three denitrifying bacterial strains isolated from a uranium- and nitrate-contaminated subsurface environment.</title>
        <authorList>
            <person name="Venkatramanan R."/>
            <person name="Prakash O."/>
            <person name="Woyke T."/>
            <person name="Chain P."/>
            <person name="Goodwin L.A."/>
            <person name="Watson D."/>
            <person name="Brooks S."/>
            <person name="Kostka J.E."/>
            <person name="Green S.J."/>
        </authorList>
    </citation>
    <scope>NUCLEOTIDE SEQUENCE [LARGE SCALE GENOMIC DNA]</scope>
    <source>
        <strain evidence="4 5">1NES1</strain>
    </source>
</reference>
<dbReference type="Gene3D" id="3.40.50.1820">
    <property type="entry name" value="alpha/beta hydrolase"/>
    <property type="match status" value="1"/>
</dbReference>
<dbReference type="InterPro" id="IPR011225">
    <property type="entry name" value="IV_sec_VirJ"/>
</dbReference>
<dbReference type="AlphaFoldDB" id="N0BCS3"/>
<feature type="region of interest" description="Disordered" evidence="1">
    <location>
        <begin position="203"/>
        <end position="229"/>
    </location>
</feature>
<dbReference type="EMBL" id="CP005587">
    <property type="protein sequence ID" value="AGK60007.1"/>
    <property type="molecule type" value="Genomic_DNA"/>
</dbReference>
<evidence type="ECO:0000256" key="1">
    <source>
        <dbReference type="SAM" id="MobiDB-lite"/>
    </source>
</evidence>
<dbReference type="STRING" id="670307.HYPDE_41698"/>
<dbReference type="InterPro" id="IPR010333">
    <property type="entry name" value="VirJ"/>
</dbReference>